<keyword evidence="2" id="KW-0547">Nucleotide-binding</keyword>
<gene>
    <name evidence="7" type="ORF">SAMN02910377_01548</name>
</gene>
<dbReference type="GO" id="GO:0009229">
    <property type="term" value="P:thiamine diphosphate biosynthetic process"/>
    <property type="evidence" value="ECO:0007669"/>
    <property type="project" value="InterPro"/>
</dbReference>
<proteinExistence type="predicted"/>
<dbReference type="RefSeq" id="WP_074790769.1">
    <property type="nucleotide sequence ID" value="NZ_FNZX01000008.1"/>
</dbReference>
<keyword evidence="8" id="KW-1185">Reference proteome</keyword>
<dbReference type="PANTHER" id="PTHR41299:SF1">
    <property type="entry name" value="THIAMINE PYROPHOSPHOKINASE"/>
    <property type="match status" value="1"/>
</dbReference>
<dbReference type="InterPro" id="IPR006282">
    <property type="entry name" value="Thi_PPkinase"/>
</dbReference>
<evidence type="ECO:0000313" key="7">
    <source>
        <dbReference type="EMBL" id="SEK68168.1"/>
    </source>
</evidence>
<dbReference type="InterPro" id="IPR007373">
    <property type="entry name" value="Thiamin_PyroPKinase_B1-bd"/>
</dbReference>
<dbReference type="GO" id="GO:0004788">
    <property type="term" value="F:thiamine diphosphokinase activity"/>
    <property type="evidence" value="ECO:0007669"/>
    <property type="project" value="UniProtKB-UniRule"/>
</dbReference>
<keyword evidence="1" id="KW-0808">Transferase</keyword>
<keyword evidence="4" id="KW-0067">ATP-binding</keyword>
<dbReference type="Pfam" id="PF04263">
    <property type="entry name" value="TPK_catalytic"/>
    <property type="match status" value="1"/>
</dbReference>
<keyword evidence="3 7" id="KW-0418">Kinase</keyword>
<dbReference type="GO" id="GO:0016301">
    <property type="term" value="F:kinase activity"/>
    <property type="evidence" value="ECO:0007669"/>
    <property type="project" value="UniProtKB-KW"/>
</dbReference>
<evidence type="ECO:0000259" key="6">
    <source>
        <dbReference type="SMART" id="SM00983"/>
    </source>
</evidence>
<dbReference type="GO" id="GO:0030975">
    <property type="term" value="F:thiamine binding"/>
    <property type="evidence" value="ECO:0007669"/>
    <property type="project" value="InterPro"/>
</dbReference>
<dbReference type="AlphaFoldDB" id="A0A1H7J0I2"/>
<dbReference type="InterPro" id="IPR007371">
    <property type="entry name" value="TPK_catalytic"/>
</dbReference>
<evidence type="ECO:0000256" key="3">
    <source>
        <dbReference type="ARBA" id="ARBA00022777"/>
    </source>
</evidence>
<accession>A0A1H7J0I2</accession>
<dbReference type="InterPro" id="IPR036371">
    <property type="entry name" value="TPK_B1-bd_sf"/>
</dbReference>
<dbReference type="InterPro" id="IPR053149">
    <property type="entry name" value="TPK"/>
</dbReference>
<evidence type="ECO:0000256" key="2">
    <source>
        <dbReference type="ARBA" id="ARBA00022741"/>
    </source>
</evidence>
<dbReference type="Gene3D" id="3.40.50.10240">
    <property type="entry name" value="Thiamin pyrophosphokinase, catalytic domain"/>
    <property type="match status" value="1"/>
</dbReference>
<evidence type="ECO:0000256" key="1">
    <source>
        <dbReference type="ARBA" id="ARBA00022679"/>
    </source>
</evidence>
<evidence type="ECO:0000313" key="8">
    <source>
        <dbReference type="Proteomes" id="UP000182321"/>
    </source>
</evidence>
<dbReference type="SUPFAM" id="SSF63999">
    <property type="entry name" value="Thiamin pyrophosphokinase, catalytic domain"/>
    <property type="match status" value="1"/>
</dbReference>
<dbReference type="EC" id="2.7.6.2" evidence="5"/>
<dbReference type="Pfam" id="PF04265">
    <property type="entry name" value="TPK_B1_binding"/>
    <property type="match status" value="1"/>
</dbReference>
<evidence type="ECO:0000256" key="4">
    <source>
        <dbReference type="ARBA" id="ARBA00022840"/>
    </source>
</evidence>
<dbReference type="PANTHER" id="PTHR41299">
    <property type="entry name" value="THIAMINE PYROPHOSPHOKINASE"/>
    <property type="match status" value="1"/>
</dbReference>
<dbReference type="GO" id="GO:0005524">
    <property type="term" value="F:ATP binding"/>
    <property type="evidence" value="ECO:0007669"/>
    <property type="project" value="UniProtKB-KW"/>
</dbReference>
<feature type="domain" description="Thiamin pyrophosphokinase thiamin-binding" evidence="6">
    <location>
        <begin position="145"/>
        <end position="216"/>
    </location>
</feature>
<dbReference type="CDD" id="cd07995">
    <property type="entry name" value="TPK"/>
    <property type="match status" value="1"/>
</dbReference>
<evidence type="ECO:0000256" key="5">
    <source>
        <dbReference type="NCBIfam" id="TIGR01378"/>
    </source>
</evidence>
<dbReference type="NCBIfam" id="TIGR01378">
    <property type="entry name" value="thi_PPkinase"/>
    <property type="match status" value="1"/>
</dbReference>
<dbReference type="Proteomes" id="UP000182321">
    <property type="component" value="Unassembled WGS sequence"/>
</dbReference>
<name>A0A1H7J0I2_9FIRM</name>
<organism evidence="7 8">
    <name type="scientific">Pseudobutyrivibrio ruminis</name>
    <dbReference type="NCBI Taxonomy" id="46206"/>
    <lineage>
        <taxon>Bacteria</taxon>
        <taxon>Bacillati</taxon>
        <taxon>Bacillota</taxon>
        <taxon>Clostridia</taxon>
        <taxon>Lachnospirales</taxon>
        <taxon>Lachnospiraceae</taxon>
        <taxon>Pseudobutyrivibrio</taxon>
    </lineage>
</organism>
<dbReference type="GO" id="GO:0006772">
    <property type="term" value="P:thiamine metabolic process"/>
    <property type="evidence" value="ECO:0007669"/>
    <property type="project" value="UniProtKB-UniRule"/>
</dbReference>
<sequence length="224" mass="24403">MIAIIGGGSINTSFAKEFIDRLDKSSLSIMACDSGYENCLDIGQEPDIVIGDFDSISKDAYEKLQNSNAEVIKLNPVKDDTDIEAALNIAIRKSMVGDYIYLLGATGKRLDHFLGNVNLLGLGCLKQRKVVIVDEYNYIQMISAGQTLSLSREGEEAQFGHYVSVFPYGGKATGVTMTGFKYPLENATIEGFNTLTVSNELIESVGSITLKEGYLIVCETRDAI</sequence>
<dbReference type="InterPro" id="IPR036759">
    <property type="entry name" value="TPK_catalytic_sf"/>
</dbReference>
<dbReference type="SMART" id="SM00983">
    <property type="entry name" value="TPK_B1_binding"/>
    <property type="match status" value="1"/>
</dbReference>
<reference evidence="8" key="1">
    <citation type="submission" date="2016-10" db="EMBL/GenBank/DDBJ databases">
        <authorList>
            <person name="Varghese N."/>
        </authorList>
    </citation>
    <scope>NUCLEOTIDE SEQUENCE [LARGE SCALE GENOMIC DNA]</scope>
    <source>
        <strain evidence="8">ACV-9</strain>
    </source>
</reference>
<dbReference type="EMBL" id="FNZX01000008">
    <property type="protein sequence ID" value="SEK68168.1"/>
    <property type="molecule type" value="Genomic_DNA"/>
</dbReference>
<dbReference type="SUPFAM" id="SSF63862">
    <property type="entry name" value="Thiamin pyrophosphokinase, substrate-binding domain"/>
    <property type="match status" value="1"/>
</dbReference>
<protein>
    <recommendedName>
        <fullName evidence="5">Thiamine diphosphokinase</fullName>
        <ecNumber evidence="5">2.7.6.2</ecNumber>
    </recommendedName>
</protein>